<dbReference type="EMBL" id="JAAFYZ010000051">
    <property type="protein sequence ID" value="MBS2548552.1"/>
    <property type="molecule type" value="Genomic_DNA"/>
</dbReference>
<proteinExistence type="predicted"/>
<protein>
    <recommendedName>
        <fullName evidence="3">Knr4/Smi1-like domain-containing protein</fullName>
    </recommendedName>
</protein>
<gene>
    <name evidence="1" type="ORF">KGQ19_16925</name>
</gene>
<dbReference type="SUPFAM" id="SSF160631">
    <property type="entry name" value="SMI1/KNR4-like"/>
    <property type="match status" value="1"/>
</dbReference>
<dbReference type="InterPro" id="IPR037883">
    <property type="entry name" value="Knr4/Smi1-like_sf"/>
</dbReference>
<comment type="caution">
    <text evidence="1">The sequence shown here is derived from an EMBL/GenBank/DDBJ whole genome shotgun (WGS) entry which is preliminary data.</text>
</comment>
<keyword evidence="2" id="KW-1185">Reference proteome</keyword>
<dbReference type="RefSeq" id="WP_212010129.1">
    <property type="nucleotide sequence ID" value="NZ_JAAFYZ010000051.1"/>
</dbReference>
<sequence length="205" mass="22961">MHETVAELAGLFGQPGRSVTPVPWNNSISEVGFAFPADYRDFVDLFGGGQIRHELAVHVPSAWPQEPGAPTGFRGFVWDTVQDGGIGDYLAGQYEEGNLKECPYPVYPEPGGLLIWGNTWNADQLFWLTDGEPDEWSVVVWYRQLAEWDRFDGGFGAFALALVTGAYPMVDELLPPRSPEVPDWETRYDWDHPLEGMVIEGWEPS</sequence>
<name>A0ABS5KR81_9ACTN</name>
<evidence type="ECO:0000313" key="2">
    <source>
        <dbReference type="Proteomes" id="UP000730482"/>
    </source>
</evidence>
<accession>A0ABS5KR81</accession>
<evidence type="ECO:0000313" key="1">
    <source>
        <dbReference type="EMBL" id="MBS2548552.1"/>
    </source>
</evidence>
<evidence type="ECO:0008006" key="3">
    <source>
        <dbReference type="Google" id="ProtNLM"/>
    </source>
</evidence>
<reference evidence="1 2" key="1">
    <citation type="submission" date="2020-02" db="EMBL/GenBank/DDBJ databases">
        <title>Acidophilic actinobacteria isolated from forest soil.</title>
        <authorList>
            <person name="Golinska P."/>
        </authorList>
    </citation>
    <scope>NUCLEOTIDE SEQUENCE [LARGE SCALE GENOMIC DNA]</scope>
    <source>
        <strain evidence="1 2">NL8</strain>
    </source>
</reference>
<dbReference type="Proteomes" id="UP000730482">
    <property type="component" value="Unassembled WGS sequence"/>
</dbReference>
<organism evidence="1 2">
    <name type="scientific">Catenulispora pinistramenti</name>
    <dbReference type="NCBI Taxonomy" id="2705254"/>
    <lineage>
        <taxon>Bacteria</taxon>
        <taxon>Bacillati</taxon>
        <taxon>Actinomycetota</taxon>
        <taxon>Actinomycetes</taxon>
        <taxon>Catenulisporales</taxon>
        <taxon>Catenulisporaceae</taxon>
        <taxon>Catenulispora</taxon>
    </lineage>
</organism>